<evidence type="ECO:0000313" key="3">
    <source>
        <dbReference type="EMBL" id="MFC7180255.1"/>
    </source>
</evidence>
<feature type="domain" description="Barstar (barnase inhibitor)" evidence="2">
    <location>
        <begin position="185"/>
        <end position="248"/>
    </location>
</feature>
<comment type="similarity">
    <text evidence="1">Belongs to the barstar family.</text>
</comment>
<organism evidence="3 4">
    <name type="scientific">Kitasatospora paranensis</name>
    <dbReference type="NCBI Taxonomy" id="258053"/>
    <lineage>
        <taxon>Bacteria</taxon>
        <taxon>Bacillati</taxon>
        <taxon>Actinomycetota</taxon>
        <taxon>Actinomycetes</taxon>
        <taxon>Kitasatosporales</taxon>
        <taxon>Streptomycetaceae</taxon>
        <taxon>Kitasatospora</taxon>
    </lineage>
</organism>
<dbReference type="InterPro" id="IPR035905">
    <property type="entry name" value="Barstar-like_sf"/>
</dbReference>
<evidence type="ECO:0000259" key="2">
    <source>
        <dbReference type="Pfam" id="PF01337"/>
    </source>
</evidence>
<evidence type="ECO:0000313" key="4">
    <source>
        <dbReference type="Proteomes" id="UP001596435"/>
    </source>
</evidence>
<dbReference type="InterPro" id="IPR000468">
    <property type="entry name" value="Barstar"/>
</dbReference>
<dbReference type="Gene3D" id="3.30.370.10">
    <property type="entry name" value="Barstar-like"/>
    <property type="match status" value="1"/>
</dbReference>
<evidence type="ECO:0000256" key="1">
    <source>
        <dbReference type="ARBA" id="ARBA00006845"/>
    </source>
</evidence>
<accession>A0ABW2FV17</accession>
<dbReference type="RefSeq" id="WP_380231039.1">
    <property type="nucleotide sequence ID" value="NZ_JBHSVH010000002.1"/>
</dbReference>
<name>A0ABW2FV17_9ACTN</name>
<dbReference type="Pfam" id="PF01337">
    <property type="entry name" value="Barstar"/>
    <property type="match status" value="1"/>
</dbReference>
<dbReference type="SUPFAM" id="SSF52038">
    <property type="entry name" value="Barstar-related"/>
    <property type="match status" value="1"/>
</dbReference>
<sequence>MDIVVGTGVREDDFWGSKQLPASPRFDLWLPSLLENGPSGSCRSVAGLFTPRPPRPSEPVRLIGCEPAEPLLALLRHPLPQTGDSIALRRLDRHGRTMTRHRLNPHNVEARPSVLGGILIDVTFSDPGDDRPTLAARPVWEMWSDGVPALRNQWAPFDAEGQSEWLDLTRIGSYGPDGLSGGTYDLDGRHVTSRTSMLLALGEALLGPGANYGTCLDSVADCLCGGPSVVPPFTLVWHHADIARRALAGHILHHRGGLSYFEETVNLLRENGVTVVLQ</sequence>
<protein>
    <submittedName>
        <fullName evidence="3">Barstar family protein</fullName>
    </submittedName>
</protein>
<dbReference type="Proteomes" id="UP001596435">
    <property type="component" value="Unassembled WGS sequence"/>
</dbReference>
<dbReference type="EMBL" id="JBHTAJ010000018">
    <property type="protein sequence ID" value="MFC7180255.1"/>
    <property type="molecule type" value="Genomic_DNA"/>
</dbReference>
<gene>
    <name evidence="3" type="ORF">ACFQMG_11895</name>
</gene>
<comment type="caution">
    <text evidence="3">The sequence shown here is derived from an EMBL/GenBank/DDBJ whole genome shotgun (WGS) entry which is preliminary data.</text>
</comment>
<keyword evidence="4" id="KW-1185">Reference proteome</keyword>
<reference evidence="4" key="1">
    <citation type="journal article" date="2019" name="Int. J. Syst. Evol. Microbiol.">
        <title>The Global Catalogue of Microorganisms (GCM) 10K type strain sequencing project: providing services to taxonomists for standard genome sequencing and annotation.</title>
        <authorList>
            <consortium name="The Broad Institute Genomics Platform"/>
            <consortium name="The Broad Institute Genome Sequencing Center for Infectious Disease"/>
            <person name="Wu L."/>
            <person name="Ma J."/>
        </authorList>
    </citation>
    <scope>NUCLEOTIDE SEQUENCE [LARGE SCALE GENOMIC DNA]</scope>
    <source>
        <strain evidence="4">CGMCC 1.12859</strain>
    </source>
</reference>
<proteinExistence type="inferred from homology"/>